<accession>A0ABR6XT33</accession>
<reference evidence="2 3" key="1">
    <citation type="submission" date="2020-08" db="EMBL/GenBank/DDBJ databases">
        <title>Novel species isolated from subtropical streams in China.</title>
        <authorList>
            <person name="Lu H."/>
        </authorList>
    </citation>
    <scope>NUCLEOTIDE SEQUENCE [LARGE SCALE GENOMIC DNA]</scope>
    <source>
        <strain evidence="2 3">KCTC 52442</strain>
    </source>
</reference>
<evidence type="ECO:0000313" key="2">
    <source>
        <dbReference type="EMBL" id="MBC3832523.1"/>
    </source>
</evidence>
<keyword evidence="3" id="KW-1185">Reference proteome</keyword>
<gene>
    <name evidence="2" type="ORF">H8K33_13530</name>
</gene>
<evidence type="ECO:0008006" key="4">
    <source>
        <dbReference type="Google" id="ProtNLM"/>
    </source>
</evidence>
<dbReference type="Proteomes" id="UP000643610">
    <property type="component" value="Unassembled WGS sequence"/>
</dbReference>
<protein>
    <recommendedName>
        <fullName evidence="4">Apea-like HEPN domain-containing protein</fullName>
    </recommendedName>
</protein>
<sequence length="410" mass="47462">MPLPPDFVASLECPSTEEIIQRTQVTRSTAHPSAYLELRNELKPIDLYCYFSARFGMPNGIQNFLRNDHSDNLVHWDWTLKHRESLIGFWGTNFRTDLFVIGELEFTSSERLELIDQIRADFKNHGLKMAAVREKLEHWTEFVNPYARLTRTIHSLRHELSNLDLSSPFSSEFNTPSSAIEQAKVWKAVTESHSRAYGLCFGIRSMLPVWAEAFLNLLIFVLARPDVKSDNRLMESIYRQQIDVRIRGLHLSCIGFEKPIDFKTEACKNFHRLINERNDLLHGNVVPEKQKFNEVYFLGKVPVFKEYRSLWDRTLAVEGNSVGIGQLDQEIQTVENFVAYVLSCLKQNQREFMQAVLRKRDLATNIKDGRFGVLFPDHLIDSRPVFEGKNTTVAQSADDSCSTDQEERQR</sequence>
<feature type="region of interest" description="Disordered" evidence="1">
    <location>
        <begin position="391"/>
        <end position="410"/>
    </location>
</feature>
<dbReference type="EMBL" id="JACOFU010000005">
    <property type="protein sequence ID" value="MBC3832523.1"/>
    <property type="molecule type" value="Genomic_DNA"/>
</dbReference>
<proteinExistence type="predicted"/>
<organism evidence="2 3">
    <name type="scientific">Undibacterium amnicola</name>
    <dbReference type="NCBI Taxonomy" id="1834038"/>
    <lineage>
        <taxon>Bacteria</taxon>
        <taxon>Pseudomonadati</taxon>
        <taxon>Pseudomonadota</taxon>
        <taxon>Betaproteobacteria</taxon>
        <taxon>Burkholderiales</taxon>
        <taxon>Oxalobacteraceae</taxon>
        <taxon>Undibacterium</taxon>
    </lineage>
</organism>
<dbReference type="RefSeq" id="WP_186891566.1">
    <property type="nucleotide sequence ID" value="NZ_JACOFU010000005.1"/>
</dbReference>
<evidence type="ECO:0000313" key="3">
    <source>
        <dbReference type="Proteomes" id="UP000643610"/>
    </source>
</evidence>
<evidence type="ECO:0000256" key="1">
    <source>
        <dbReference type="SAM" id="MobiDB-lite"/>
    </source>
</evidence>
<feature type="compositionally biased region" description="Polar residues" evidence="1">
    <location>
        <begin position="391"/>
        <end position="403"/>
    </location>
</feature>
<name>A0ABR6XT33_9BURK</name>
<comment type="caution">
    <text evidence="2">The sequence shown here is derived from an EMBL/GenBank/DDBJ whole genome shotgun (WGS) entry which is preliminary data.</text>
</comment>